<dbReference type="KEGG" id="sod:Sant_P0325"/>
<proteinExistence type="predicted"/>
<organism evidence="1 2">
    <name type="scientific">Sodalis praecaptivus</name>
    <dbReference type="NCBI Taxonomy" id="1239307"/>
    <lineage>
        <taxon>Bacteria</taxon>
        <taxon>Pseudomonadati</taxon>
        <taxon>Pseudomonadota</taxon>
        <taxon>Gammaproteobacteria</taxon>
        <taxon>Enterobacterales</taxon>
        <taxon>Bruguierivoracaceae</taxon>
        <taxon>Sodalis</taxon>
    </lineage>
</organism>
<name>W0HZW0_9GAMM</name>
<dbReference type="Proteomes" id="UP000019028">
    <property type="component" value="Plasmid pHS1"/>
</dbReference>
<keyword evidence="2" id="KW-1185">Reference proteome</keyword>
<protein>
    <submittedName>
        <fullName evidence="1">Uncharacterized protein</fullName>
    </submittedName>
</protein>
<evidence type="ECO:0000313" key="1">
    <source>
        <dbReference type="EMBL" id="AHF79361.1"/>
    </source>
</evidence>
<dbReference type="PATRIC" id="fig|1239307.3.peg.4887"/>
<geneLocation type="plasmid" evidence="1 2">
    <name>pHS1</name>
</geneLocation>
<dbReference type="AlphaFoldDB" id="W0HZW0"/>
<keyword evidence="1" id="KW-0614">Plasmid</keyword>
<reference evidence="1 2" key="1">
    <citation type="journal article" date="2014" name="Genome Biol. Evol.">
        <title>Genome degeneration and adaptation in a nascent stage of symbiosis.</title>
        <authorList>
            <person name="Oakeson K.F."/>
            <person name="Gil R."/>
            <person name="Clayton A.L."/>
            <person name="Dunn D.M."/>
            <person name="von Niederhausern A.C."/>
            <person name="Hamil C."/>
            <person name="Aoyagi A."/>
            <person name="Duval B."/>
            <person name="Baca A."/>
            <person name="Silva F.J."/>
            <person name="Vallier A."/>
            <person name="Jackson D.G."/>
            <person name="Latorre A."/>
            <person name="Weiss R.B."/>
            <person name="Heddi A."/>
            <person name="Moya A."/>
            <person name="Dale C."/>
        </authorList>
    </citation>
    <scope>NUCLEOTIDE SEQUENCE [LARGE SCALE GENOMIC DNA]</scope>
    <source>
        <strain evidence="1 2">HS1</strain>
        <plasmid evidence="2">Plasmid pHS1</plasmid>
    </source>
</reference>
<dbReference type="EMBL" id="CP006570">
    <property type="protein sequence ID" value="AHF79361.1"/>
    <property type="molecule type" value="Genomic_DNA"/>
</dbReference>
<gene>
    <name evidence="1" type="ORF">Sant_P0325</name>
</gene>
<sequence>MCEGNERKFKTQNHWPFILYGHRPPLIKQRMVLMVNISGLPHLTTSIDKSLETATVSPPSVSSTELSQCSQSDAPSCEDDFESALSTLFSQAEDFVDKINVLKTYFTDVEAAIALMHEYNTGVSNPAEKRYVRKVKEGVNRADYQYKCAEMKGIIKVVKEMSSYCPALKTKLGHLFFIESSFSSKNEALISEEYCLAAAADIATLLPVVPTLLSLAEKLGKGLGHLEAKFLGLKAETEKTFLTTFCYAPDHPETHYVQLAEGKSQNDWVNYVKNLSNIDAYGRIPARLAKFSDLLDLDNKFIIKEKNPLYSDLRSMKLGKPLPDFTYLKEGWSDLG</sequence>
<evidence type="ECO:0000313" key="2">
    <source>
        <dbReference type="Proteomes" id="UP000019028"/>
    </source>
</evidence>
<accession>W0HZW0</accession>
<dbReference type="HOGENOM" id="CLU_826107_0_0_6"/>